<feature type="domain" description="GST N-terminal" evidence="2">
    <location>
        <begin position="30"/>
        <end position="137"/>
    </location>
</feature>
<feature type="domain" description="GST C-terminal" evidence="3">
    <location>
        <begin position="152"/>
        <end position="311"/>
    </location>
</feature>
<comment type="caution">
    <text evidence="4">The sequence shown here is derived from an EMBL/GenBank/DDBJ whole genome shotgun (WGS) entry which is preliminary data.</text>
</comment>
<dbReference type="Pfam" id="PF13409">
    <property type="entry name" value="GST_N_2"/>
    <property type="match status" value="1"/>
</dbReference>
<evidence type="ECO:0008006" key="6">
    <source>
        <dbReference type="Google" id="ProtNLM"/>
    </source>
</evidence>
<dbReference type="InterPro" id="IPR036249">
    <property type="entry name" value="Thioredoxin-like_sf"/>
</dbReference>
<dbReference type="SFLD" id="SFLDS00019">
    <property type="entry name" value="Glutathione_Transferase_(cytos"/>
    <property type="match status" value="1"/>
</dbReference>
<dbReference type="InterPro" id="IPR004045">
    <property type="entry name" value="Glutathione_S-Trfase_N"/>
</dbReference>
<dbReference type="PANTHER" id="PTHR43968:SF13">
    <property type="entry name" value="GLUTATHIONE TRANSFERASE OMEGA-1"/>
    <property type="match status" value="1"/>
</dbReference>
<feature type="region of interest" description="Disordered" evidence="1">
    <location>
        <begin position="1"/>
        <end position="24"/>
    </location>
</feature>
<reference evidence="4 5" key="1">
    <citation type="submission" date="2023-08" db="EMBL/GenBank/DDBJ databases">
        <title>Black Yeasts Isolated from many extreme environments.</title>
        <authorList>
            <person name="Coleine C."/>
            <person name="Stajich J.E."/>
            <person name="Selbmann L."/>
        </authorList>
    </citation>
    <scope>NUCLEOTIDE SEQUENCE [LARGE SCALE GENOMIC DNA]</scope>
    <source>
        <strain evidence="4 5">CCFEE 5885</strain>
    </source>
</reference>
<feature type="compositionally biased region" description="Low complexity" evidence="1">
    <location>
        <begin position="15"/>
        <end position="24"/>
    </location>
</feature>
<dbReference type="InterPro" id="IPR036282">
    <property type="entry name" value="Glutathione-S-Trfase_C_sf"/>
</dbReference>
<dbReference type="Gene3D" id="1.20.1050.10">
    <property type="match status" value="1"/>
</dbReference>
<dbReference type="CDD" id="cd00299">
    <property type="entry name" value="GST_C_family"/>
    <property type="match status" value="1"/>
</dbReference>
<evidence type="ECO:0000259" key="3">
    <source>
        <dbReference type="PROSITE" id="PS50405"/>
    </source>
</evidence>
<dbReference type="InterPro" id="IPR050983">
    <property type="entry name" value="GST_Omega/HSP26"/>
</dbReference>
<evidence type="ECO:0000256" key="1">
    <source>
        <dbReference type="SAM" id="MobiDB-lite"/>
    </source>
</evidence>
<dbReference type="Gene3D" id="3.40.30.10">
    <property type="entry name" value="Glutaredoxin"/>
    <property type="match status" value="1"/>
</dbReference>
<dbReference type="CDD" id="cd00570">
    <property type="entry name" value="GST_N_family"/>
    <property type="match status" value="1"/>
</dbReference>
<protein>
    <recommendedName>
        <fullName evidence="6">Glutathione S-transferase</fullName>
    </recommendedName>
</protein>
<evidence type="ECO:0000313" key="5">
    <source>
        <dbReference type="Proteomes" id="UP001345013"/>
    </source>
</evidence>
<dbReference type="Pfam" id="PF13410">
    <property type="entry name" value="GST_C_2"/>
    <property type="match status" value="1"/>
</dbReference>
<dbReference type="PROSITE" id="PS50404">
    <property type="entry name" value="GST_NTER"/>
    <property type="match status" value="1"/>
</dbReference>
<dbReference type="PANTHER" id="PTHR43968">
    <property type="match status" value="1"/>
</dbReference>
<sequence length="324" mass="36879">MAGPNEVDRTIHSHTTGAAAETAAAHQSEKPLKLYAGWFCPFVQRTWITLNEKNIDYQYIEINPYHKDPDFLKLNPRGLVPTLGVPVPAPVTSANANGDSNDDVTNNASAKKERKLKPIYESIVIAEYLDEHYSDTTKHGPRLLPSGDDSLAAYERARCRLWIDHISSRIVPAFYRFIQHTPEKDGQYTIDDAREELLKQMKVFFQEVIDLDGEREEMGQASGPWFLGKRFSLVDVTLIPWALRLFLIDHYKPSGVGIPEEGKGGEDEEVWRRWRGWFGKVRERDSVMSTMSAREKYIEVYQRYAEDKTGSQVGQATRGGKSMP</sequence>
<dbReference type="InterPro" id="IPR010987">
    <property type="entry name" value="Glutathione-S-Trfase_C-like"/>
</dbReference>
<dbReference type="PROSITE" id="PS50405">
    <property type="entry name" value="GST_CTER"/>
    <property type="match status" value="1"/>
</dbReference>
<dbReference type="SUPFAM" id="SSF52833">
    <property type="entry name" value="Thioredoxin-like"/>
    <property type="match status" value="1"/>
</dbReference>
<accession>A0ABR0KJL9</accession>
<organism evidence="4 5">
    <name type="scientific">Lithohypha guttulata</name>
    <dbReference type="NCBI Taxonomy" id="1690604"/>
    <lineage>
        <taxon>Eukaryota</taxon>
        <taxon>Fungi</taxon>
        <taxon>Dikarya</taxon>
        <taxon>Ascomycota</taxon>
        <taxon>Pezizomycotina</taxon>
        <taxon>Eurotiomycetes</taxon>
        <taxon>Chaetothyriomycetidae</taxon>
        <taxon>Chaetothyriales</taxon>
        <taxon>Trichomeriaceae</taxon>
        <taxon>Lithohypha</taxon>
    </lineage>
</organism>
<dbReference type="SFLD" id="SFLDG00358">
    <property type="entry name" value="Main_(cytGST)"/>
    <property type="match status" value="1"/>
</dbReference>
<keyword evidence="5" id="KW-1185">Reference proteome</keyword>
<name>A0ABR0KJL9_9EURO</name>
<proteinExistence type="predicted"/>
<dbReference type="Proteomes" id="UP001345013">
    <property type="component" value="Unassembled WGS sequence"/>
</dbReference>
<feature type="compositionally biased region" description="Basic and acidic residues" evidence="1">
    <location>
        <begin position="1"/>
        <end position="11"/>
    </location>
</feature>
<gene>
    <name evidence="4" type="ORF">LTR24_001850</name>
</gene>
<dbReference type="EMBL" id="JAVRRG010000014">
    <property type="protein sequence ID" value="KAK5098530.1"/>
    <property type="molecule type" value="Genomic_DNA"/>
</dbReference>
<evidence type="ECO:0000313" key="4">
    <source>
        <dbReference type="EMBL" id="KAK5098530.1"/>
    </source>
</evidence>
<dbReference type="InterPro" id="IPR040079">
    <property type="entry name" value="Glutathione_S-Trfase"/>
</dbReference>
<evidence type="ECO:0000259" key="2">
    <source>
        <dbReference type="PROSITE" id="PS50404"/>
    </source>
</evidence>
<dbReference type="SUPFAM" id="SSF47616">
    <property type="entry name" value="GST C-terminal domain-like"/>
    <property type="match status" value="1"/>
</dbReference>